<dbReference type="InterPro" id="IPR010982">
    <property type="entry name" value="Lambda_DNA-bd_dom_sf"/>
</dbReference>
<proteinExistence type="predicted"/>
<dbReference type="CDD" id="cd00093">
    <property type="entry name" value="HTH_XRE"/>
    <property type="match status" value="1"/>
</dbReference>
<dbReference type="AlphaFoldDB" id="K1MB55"/>
<dbReference type="Gene3D" id="1.10.260.40">
    <property type="entry name" value="lambda repressor-like DNA-binding domains"/>
    <property type="match status" value="1"/>
</dbReference>
<organism evidence="3 4">
    <name type="scientific">Lactobacillus crispatus FB077-07</name>
    <dbReference type="NCBI Taxonomy" id="883092"/>
    <lineage>
        <taxon>Bacteria</taxon>
        <taxon>Bacillati</taxon>
        <taxon>Bacillota</taxon>
        <taxon>Bacilli</taxon>
        <taxon>Lactobacillales</taxon>
        <taxon>Lactobacillaceae</taxon>
        <taxon>Lactobacillus</taxon>
    </lineage>
</organism>
<dbReference type="PANTHER" id="PTHR46558:SF11">
    <property type="entry name" value="HTH-TYPE TRANSCRIPTIONAL REGULATOR XRE"/>
    <property type="match status" value="1"/>
</dbReference>
<dbReference type="PATRIC" id="fig|883092.3.peg.1743"/>
<reference evidence="3 4" key="1">
    <citation type="submission" date="2012-07" db="EMBL/GenBank/DDBJ databases">
        <title>The Genome Sequence of Lactobacillus crispatus FB077-07.</title>
        <authorList>
            <consortium name="The Broad Institute Genome Sequencing Platform"/>
            <person name="Earl A."/>
            <person name="Ward D."/>
            <person name="Feldgarden M."/>
            <person name="Gevers D."/>
            <person name="Saerens B."/>
            <person name="Vaneechoutte M."/>
            <person name="Walker B."/>
            <person name="Young S.K."/>
            <person name="Zeng Q."/>
            <person name="Gargeya S."/>
            <person name="Fitzgerald M."/>
            <person name="Haas B."/>
            <person name="Abouelleil A."/>
            <person name="Alvarado L."/>
            <person name="Arachchi H.M."/>
            <person name="Berlin A.M."/>
            <person name="Chapman S.B."/>
            <person name="Goldberg J."/>
            <person name="Griggs A."/>
            <person name="Gujja S."/>
            <person name="Hansen M."/>
            <person name="Howarth C."/>
            <person name="Imamovic A."/>
            <person name="Larimer J."/>
            <person name="McCowen C."/>
            <person name="Montmayeur A."/>
            <person name="Murphy C."/>
            <person name="Neiman D."/>
            <person name="Pearson M."/>
            <person name="Priest M."/>
            <person name="Roberts A."/>
            <person name="Saif S."/>
            <person name="Shea T."/>
            <person name="Sisk P."/>
            <person name="Sykes S."/>
            <person name="Wortman J."/>
            <person name="Nusbaum C."/>
            <person name="Birren B."/>
        </authorList>
    </citation>
    <scope>NUCLEOTIDE SEQUENCE [LARGE SCALE GENOMIC DNA]</scope>
    <source>
        <strain evidence="3 4">FB077-07</strain>
    </source>
</reference>
<evidence type="ECO:0000259" key="2">
    <source>
        <dbReference type="PROSITE" id="PS50943"/>
    </source>
</evidence>
<dbReference type="PANTHER" id="PTHR46558">
    <property type="entry name" value="TRACRIPTIONAL REGULATORY PROTEIN-RELATED-RELATED"/>
    <property type="match status" value="1"/>
</dbReference>
<comment type="caution">
    <text evidence="3">The sequence shown here is derived from an EMBL/GenBank/DDBJ whole genome shotgun (WGS) entry which is preliminary data.</text>
</comment>
<protein>
    <recommendedName>
        <fullName evidence="2">HTH cro/C1-type domain-containing protein</fullName>
    </recommendedName>
</protein>
<evidence type="ECO:0000256" key="1">
    <source>
        <dbReference type="ARBA" id="ARBA00023125"/>
    </source>
</evidence>
<name>K1MB55_9LACO</name>
<keyword evidence="1" id="KW-0238">DNA-binding</keyword>
<dbReference type="Proteomes" id="UP000004722">
    <property type="component" value="Unassembled WGS sequence"/>
</dbReference>
<dbReference type="HOGENOM" id="CLU_066192_4_0_9"/>
<feature type="domain" description="HTH cro/C1-type" evidence="2">
    <location>
        <begin position="8"/>
        <end position="62"/>
    </location>
</feature>
<dbReference type="EMBL" id="AGZG01000096">
    <property type="protein sequence ID" value="EKB64836.1"/>
    <property type="molecule type" value="Genomic_DNA"/>
</dbReference>
<accession>K1MB55</accession>
<evidence type="ECO:0000313" key="3">
    <source>
        <dbReference type="EMBL" id="EKB64836.1"/>
    </source>
</evidence>
<dbReference type="Pfam" id="PF01381">
    <property type="entry name" value="HTH_3"/>
    <property type="match status" value="1"/>
</dbReference>
<dbReference type="SMART" id="SM00530">
    <property type="entry name" value="HTH_XRE"/>
    <property type="match status" value="1"/>
</dbReference>
<dbReference type="InterPro" id="IPR001387">
    <property type="entry name" value="Cro/C1-type_HTH"/>
</dbReference>
<dbReference type="PROSITE" id="PS50943">
    <property type="entry name" value="HTH_CROC1"/>
    <property type="match status" value="1"/>
</dbReference>
<gene>
    <name evidence="3" type="ORF">HMPREF9249_01751</name>
</gene>
<dbReference type="OrthoDB" id="2328775at2"/>
<dbReference type="RefSeq" id="WP_005725143.1">
    <property type="nucleotide sequence ID" value="NZ_JH932273.1"/>
</dbReference>
<sequence>MSTFSQRIKNLRDSKGWSKSKTAQMLGVSAQRYSNWEYDLHEPDYEMLNQIAALFETTTDYLTGKSDNPSSESTAKDGTALTWSDLDMPMPYGGKLPDELKSTYADIAKGYFKRHPEMLNKDE</sequence>
<dbReference type="GO" id="GO:0003677">
    <property type="term" value="F:DNA binding"/>
    <property type="evidence" value="ECO:0007669"/>
    <property type="project" value="UniProtKB-KW"/>
</dbReference>
<dbReference type="SUPFAM" id="SSF47413">
    <property type="entry name" value="lambda repressor-like DNA-binding domains"/>
    <property type="match status" value="1"/>
</dbReference>
<evidence type="ECO:0000313" key="4">
    <source>
        <dbReference type="Proteomes" id="UP000004722"/>
    </source>
</evidence>